<dbReference type="EMBL" id="CACQ02008651">
    <property type="protein sequence ID" value="CCF46391.1"/>
    <property type="molecule type" value="Genomic_DNA"/>
</dbReference>
<organism evidence="2 3">
    <name type="scientific">Colletotrichum higginsianum (strain IMI 349063)</name>
    <name type="common">Crucifer anthracnose fungus</name>
    <dbReference type="NCBI Taxonomy" id="759273"/>
    <lineage>
        <taxon>Eukaryota</taxon>
        <taxon>Fungi</taxon>
        <taxon>Dikarya</taxon>
        <taxon>Ascomycota</taxon>
        <taxon>Pezizomycotina</taxon>
        <taxon>Sordariomycetes</taxon>
        <taxon>Hypocreomycetidae</taxon>
        <taxon>Glomerellales</taxon>
        <taxon>Glomerellaceae</taxon>
        <taxon>Colletotrichum</taxon>
        <taxon>Colletotrichum destructivum species complex</taxon>
    </lineage>
</organism>
<gene>
    <name evidence="2" type="ORF">CH063_15158</name>
</gene>
<feature type="region of interest" description="Disordered" evidence="1">
    <location>
        <begin position="1"/>
        <end position="30"/>
    </location>
</feature>
<dbReference type="Proteomes" id="UP000007174">
    <property type="component" value="Unassembled WGS sequence"/>
</dbReference>
<reference evidence="3" key="1">
    <citation type="journal article" date="2012" name="Nat. Genet.">
        <title>Lifestyle transitions in plant pathogenic Colletotrichum fungi deciphered by genome and transcriptome analyses.</title>
        <authorList>
            <person name="O'Connell R.J."/>
            <person name="Thon M.R."/>
            <person name="Hacquard S."/>
            <person name="Amyotte S.G."/>
            <person name="Kleemann J."/>
            <person name="Torres M.F."/>
            <person name="Damm U."/>
            <person name="Buiate E.A."/>
            <person name="Epstein L."/>
            <person name="Alkan N."/>
            <person name="Altmueller J."/>
            <person name="Alvarado-Balderrama L."/>
            <person name="Bauser C.A."/>
            <person name="Becker C."/>
            <person name="Birren B.W."/>
            <person name="Chen Z."/>
            <person name="Choi J."/>
            <person name="Crouch J.A."/>
            <person name="Duvick J.P."/>
            <person name="Farman M.A."/>
            <person name="Gan P."/>
            <person name="Heiman D."/>
            <person name="Henrissat B."/>
            <person name="Howard R.J."/>
            <person name="Kabbage M."/>
            <person name="Koch C."/>
            <person name="Kracher B."/>
            <person name="Kubo Y."/>
            <person name="Law A.D."/>
            <person name="Lebrun M.-H."/>
            <person name="Lee Y.-H."/>
            <person name="Miyara I."/>
            <person name="Moore N."/>
            <person name="Neumann U."/>
            <person name="Nordstroem K."/>
            <person name="Panaccione D.G."/>
            <person name="Panstruga R."/>
            <person name="Place M."/>
            <person name="Proctor R.H."/>
            <person name="Prusky D."/>
            <person name="Rech G."/>
            <person name="Reinhardt R."/>
            <person name="Rollins J.A."/>
            <person name="Rounsley S."/>
            <person name="Schardl C.L."/>
            <person name="Schwartz D.C."/>
            <person name="Shenoy N."/>
            <person name="Shirasu K."/>
            <person name="Sikhakolli U.R."/>
            <person name="Stueber K."/>
            <person name="Sukno S.A."/>
            <person name="Sweigard J.A."/>
            <person name="Takano Y."/>
            <person name="Takahara H."/>
            <person name="Trail F."/>
            <person name="van der Does H.C."/>
            <person name="Voll L.M."/>
            <person name="Will I."/>
            <person name="Young S."/>
            <person name="Zeng Q."/>
            <person name="Zhang J."/>
            <person name="Zhou S."/>
            <person name="Dickman M.B."/>
            <person name="Schulze-Lefert P."/>
            <person name="Ver Loren van Themaat E."/>
            <person name="Ma L.-J."/>
            <person name="Vaillancourt L.J."/>
        </authorList>
    </citation>
    <scope>NUCLEOTIDE SEQUENCE [LARGE SCALE GENOMIC DNA]</scope>
    <source>
        <strain evidence="3">IMI 349063</strain>
    </source>
</reference>
<evidence type="ECO:0000313" key="3">
    <source>
        <dbReference type="Proteomes" id="UP000007174"/>
    </source>
</evidence>
<feature type="non-terminal residue" evidence="2">
    <location>
        <position position="70"/>
    </location>
</feature>
<proteinExistence type="predicted"/>
<name>H1W1M8_COLHI</name>
<evidence type="ECO:0000313" key="2">
    <source>
        <dbReference type="EMBL" id="CCF46391.1"/>
    </source>
</evidence>
<dbReference type="AlphaFoldDB" id="H1W1M8"/>
<dbReference type="HOGENOM" id="CLU_2764701_0_0_1"/>
<sequence length="70" mass="7655">IILSSPPPPIAMPLPEATRTRASSRSGNEAAICKRSRIVTPWPRGIDRHHNRRLTTLATAKFSGPPPFLS</sequence>
<feature type="non-terminal residue" evidence="2">
    <location>
        <position position="1"/>
    </location>
</feature>
<feature type="compositionally biased region" description="Pro residues" evidence="1">
    <location>
        <begin position="1"/>
        <end position="12"/>
    </location>
</feature>
<evidence type="ECO:0000256" key="1">
    <source>
        <dbReference type="SAM" id="MobiDB-lite"/>
    </source>
</evidence>
<protein>
    <submittedName>
        <fullName evidence="2">Uncharacterized protein</fullName>
    </submittedName>
</protein>
<accession>H1W1M8</accession>